<organism evidence="2 3">
    <name type="scientific">Marinomonas spartinae</name>
    <dbReference type="NCBI Taxonomy" id="1792290"/>
    <lineage>
        <taxon>Bacteria</taxon>
        <taxon>Pseudomonadati</taxon>
        <taxon>Pseudomonadota</taxon>
        <taxon>Gammaproteobacteria</taxon>
        <taxon>Oceanospirillales</taxon>
        <taxon>Oceanospirillaceae</taxon>
        <taxon>Marinomonas</taxon>
    </lineage>
</organism>
<dbReference type="Pfam" id="PF05016">
    <property type="entry name" value="ParE_toxin"/>
    <property type="match status" value="1"/>
</dbReference>
<dbReference type="GO" id="GO:0016787">
    <property type="term" value="F:hydrolase activity"/>
    <property type="evidence" value="ECO:0007669"/>
    <property type="project" value="UniProtKB-KW"/>
</dbReference>
<reference evidence="2 3" key="1">
    <citation type="submission" date="2016-06" db="EMBL/GenBank/DDBJ databases">
        <authorList>
            <person name="Kjaerup R.B."/>
            <person name="Dalgaard T.S."/>
            <person name="Juul-Madsen H.R."/>
        </authorList>
    </citation>
    <scope>NUCLEOTIDE SEQUENCE [LARGE SCALE GENOMIC DNA]</scope>
    <source>
        <strain evidence="2 3">CECT 8886</strain>
    </source>
</reference>
<dbReference type="SUPFAM" id="SSF143011">
    <property type="entry name" value="RelE-like"/>
    <property type="match status" value="1"/>
</dbReference>
<dbReference type="EMBL" id="FLOB01000006">
    <property type="protein sequence ID" value="SBS33474.1"/>
    <property type="molecule type" value="Genomic_DNA"/>
</dbReference>
<dbReference type="AlphaFoldDB" id="A0A1A8TL44"/>
<keyword evidence="1" id="KW-1277">Toxin-antitoxin system</keyword>
<dbReference type="STRING" id="1792290.MSP8886_02764"/>
<proteinExistence type="predicted"/>
<keyword evidence="2" id="KW-0378">Hydrolase</keyword>
<dbReference type="PANTHER" id="PTHR38813">
    <property type="match status" value="1"/>
</dbReference>
<name>A0A1A8TL44_9GAMM</name>
<dbReference type="Gene3D" id="3.30.2310.20">
    <property type="entry name" value="RelE-like"/>
    <property type="match status" value="1"/>
</dbReference>
<gene>
    <name evidence="2" type="primary">relG</name>
    <name evidence="2" type="ORF">MSP8886_02764</name>
</gene>
<dbReference type="InterPro" id="IPR035093">
    <property type="entry name" value="RelE/ParE_toxin_dom_sf"/>
</dbReference>
<dbReference type="NCBIfam" id="TIGR02385">
    <property type="entry name" value="RelE_StbE"/>
    <property type="match status" value="1"/>
</dbReference>
<keyword evidence="3" id="KW-1185">Reference proteome</keyword>
<sequence length="86" mass="9868">MTYAVKIASKAQKELKKVSSPYQKKIVNAIKELAVNPMPIGVKKLKGQINQYRIRVADYRVIYEVHGAEMIILVIKVGHRQSVYQR</sequence>
<evidence type="ECO:0000313" key="2">
    <source>
        <dbReference type="EMBL" id="SBS33474.1"/>
    </source>
</evidence>
<dbReference type="InterPro" id="IPR052747">
    <property type="entry name" value="TA_system_RelE_toxin"/>
</dbReference>
<evidence type="ECO:0000256" key="1">
    <source>
        <dbReference type="ARBA" id="ARBA00022649"/>
    </source>
</evidence>
<dbReference type="RefSeq" id="WP_067017357.1">
    <property type="nucleotide sequence ID" value="NZ_FLOB01000006.1"/>
</dbReference>
<protein>
    <submittedName>
        <fullName evidence="2">Toxin RelG</fullName>
        <ecNumber evidence="2">3.1.-.-</ecNumber>
    </submittedName>
</protein>
<dbReference type="Proteomes" id="UP000092544">
    <property type="component" value="Unassembled WGS sequence"/>
</dbReference>
<dbReference type="PANTHER" id="PTHR38813:SF1">
    <property type="entry name" value="TOXIN RELE1-RELATED"/>
    <property type="match status" value="1"/>
</dbReference>
<evidence type="ECO:0000313" key="3">
    <source>
        <dbReference type="Proteomes" id="UP000092544"/>
    </source>
</evidence>
<dbReference type="InterPro" id="IPR007712">
    <property type="entry name" value="RelE/ParE_toxin"/>
</dbReference>
<dbReference type="EC" id="3.1.-.-" evidence="2"/>
<accession>A0A1A8TL44</accession>